<name>A0ABU0BN04_9HYPH</name>
<dbReference type="CDD" id="cd00093">
    <property type="entry name" value="HTH_XRE"/>
    <property type="match status" value="1"/>
</dbReference>
<dbReference type="RefSeq" id="WP_307228073.1">
    <property type="nucleotide sequence ID" value="NZ_JAUSVF010000001.1"/>
</dbReference>
<dbReference type="Proteomes" id="UP001230207">
    <property type="component" value="Unassembled WGS sequence"/>
</dbReference>
<sequence length="79" mass="8666">MLIGDISELVRQLQDYRQKAGLSQGDIAWKLGFALPTVSRWERGICTPDLRAVGAIVDFLRRADSHDEKALIRGGADGA</sequence>
<accession>A0ABU0BN04</accession>
<dbReference type="Gene3D" id="1.10.260.40">
    <property type="entry name" value="lambda repressor-like DNA-binding domains"/>
    <property type="match status" value="1"/>
</dbReference>
<dbReference type="SMART" id="SM00530">
    <property type="entry name" value="HTH_XRE"/>
    <property type="match status" value="1"/>
</dbReference>
<organism evidence="2 3">
    <name type="scientific">Pararhizobium capsulatum DSM 1112</name>
    <dbReference type="NCBI Taxonomy" id="1121113"/>
    <lineage>
        <taxon>Bacteria</taxon>
        <taxon>Pseudomonadati</taxon>
        <taxon>Pseudomonadota</taxon>
        <taxon>Alphaproteobacteria</taxon>
        <taxon>Hyphomicrobiales</taxon>
        <taxon>Rhizobiaceae</taxon>
        <taxon>Rhizobium/Agrobacterium group</taxon>
        <taxon>Pararhizobium</taxon>
    </lineage>
</organism>
<evidence type="ECO:0000259" key="1">
    <source>
        <dbReference type="PROSITE" id="PS50943"/>
    </source>
</evidence>
<feature type="domain" description="HTH cro/C1-type" evidence="1">
    <location>
        <begin position="13"/>
        <end position="69"/>
    </location>
</feature>
<comment type="caution">
    <text evidence="2">The sequence shown here is derived from an EMBL/GenBank/DDBJ whole genome shotgun (WGS) entry which is preliminary data.</text>
</comment>
<evidence type="ECO:0000313" key="3">
    <source>
        <dbReference type="Proteomes" id="UP001230207"/>
    </source>
</evidence>
<evidence type="ECO:0000313" key="2">
    <source>
        <dbReference type="EMBL" id="MDQ0319298.1"/>
    </source>
</evidence>
<dbReference type="EMBL" id="JAUSVF010000001">
    <property type="protein sequence ID" value="MDQ0319298.1"/>
    <property type="molecule type" value="Genomic_DNA"/>
</dbReference>
<dbReference type="PROSITE" id="PS50943">
    <property type="entry name" value="HTH_CROC1"/>
    <property type="match status" value="1"/>
</dbReference>
<proteinExistence type="predicted"/>
<protein>
    <submittedName>
        <fullName evidence="2">Transcriptional regulator with XRE-family HTH domain</fullName>
    </submittedName>
</protein>
<dbReference type="Pfam" id="PF13560">
    <property type="entry name" value="HTH_31"/>
    <property type="match status" value="1"/>
</dbReference>
<dbReference type="InterPro" id="IPR001387">
    <property type="entry name" value="Cro/C1-type_HTH"/>
</dbReference>
<gene>
    <name evidence="2" type="ORF">QO002_001436</name>
</gene>
<dbReference type="InterPro" id="IPR010982">
    <property type="entry name" value="Lambda_DNA-bd_dom_sf"/>
</dbReference>
<dbReference type="SUPFAM" id="SSF47413">
    <property type="entry name" value="lambda repressor-like DNA-binding domains"/>
    <property type="match status" value="1"/>
</dbReference>
<keyword evidence="3" id="KW-1185">Reference proteome</keyword>
<reference evidence="2 3" key="1">
    <citation type="submission" date="2023-07" db="EMBL/GenBank/DDBJ databases">
        <title>Genomic Encyclopedia of Type Strains, Phase IV (KMG-IV): sequencing the most valuable type-strain genomes for metagenomic binning, comparative biology and taxonomic classification.</title>
        <authorList>
            <person name="Goeker M."/>
        </authorList>
    </citation>
    <scope>NUCLEOTIDE SEQUENCE [LARGE SCALE GENOMIC DNA]</scope>
    <source>
        <strain evidence="2 3">DSM 1112</strain>
    </source>
</reference>